<organism evidence="2 3">
    <name type="scientific">Halioxenophilus aromaticivorans</name>
    <dbReference type="NCBI Taxonomy" id="1306992"/>
    <lineage>
        <taxon>Bacteria</taxon>
        <taxon>Pseudomonadati</taxon>
        <taxon>Pseudomonadota</taxon>
        <taxon>Gammaproteobacteria</taxon>
        <taxon>Alteromonadales</taxon>
        <taxon>Alteromonadaceae</taxon>
        <taxon>Halioxenophilus</taxon>
    </lineage>
</organism>
<dbReference type="Gene3D" id="3.30.420.40">
    <property type="match status" value="1"/>
</dbReference>
<dbReference type="Pfam" id="PF05378">
    <property type="entry name" value="Hydant_A_N"/>
    <property type="match status" value="1"/>
</dbReference>
<dbReference type="SUPFAM" id="SSF53067">
    <property type="entry name" value="Actin-like ATPase domain"/>
    <property type="match status" value="1"/>
</dbReference>
<keyword evidence="3" id="KW-1185">Reference proteome</keyword>
<dbReference type="Proteomes" id="UP001409585">
    <property type="component" value="Unassembled WGS sequence"/>
</dbReference>
<name>A0AAV3U3L5_9ALTE</name>
<dbReference type="RefSeq" id="WP_345422504.1">
    <property type="nucleotide sequence ID" value="NZ_AP031496.1"/>
</dbReference>
<evidence type="ECO:0000259" key="1">
    <source>
        <dbReference type="Pfam" id="PF05378"/>
    </source>
</evidence>
<dbReference type="InterPro" id="IPR043129">
    <property type="entry name" value="ATPase_NBD"/>
</dbReference>
<dbReference type="InterPro" id="IPR008040">
    <property type="entry name" value="Hydant_A_N"/>
</dbReference>
<dbReference type="GO" id="GO:0017168">
    <property type="term" value="F:5-oxoprolinase (ATP-hydrolyzing) activity"/>
    <property type="evidence" value="ECO:0007669"/>
    <property type="project" value="TreeGrafter"/>
</dbReference>
<dbReference type="GO" id="GO:0005829">
    <property type="term" value="C:cytosol"/>
    <property type="evidence" value="ECO:0007669"/>
    <property type="project" value="TreeGrafter"/>
</dbReference>
<dbReference type="AlphaFoldDB" id="A0AAV3U3L5"/>
<accession>A0AAV3U3L5</accession>
<gene>
    <name evidence="2" type="ORF">GCM10025791_25080</name>
</gene>
<reference evidence="3" key="1">
    <citation type="journal article" date="2019" name="Int. J. Syst. Evol. Microbiol.">
        <title>The Global Catalogue of Microorganisms (GCM) 10K type strain sequencing project: providing services to taxonomists for standard genome sequencing and annotation.</title>
        <authorList>
            <consortium name="The Broad Institute Genomics Platform"/>
            <consortium name="The Broad Institute Genome Sequencing Center for Infectious Disease"/>
            <person name="Wu L."/>
            <person name="Ma J."/>
        </authorList>
    </citation>
    <scope>NUCLEOTIDE SEQUENCE [LARGE SCALE GENOMIC DNA]</scope>
    <source>
        <strain evidence="3">JCM 19134</strain>
    </source>
</reference>
<protein>
    <recommendedName>
        <fullName evidence="1">Hydantoinase/oxoprolinase N-terminal domain-containing protein</fullName>
    </recommendedName>
</protein>
<evidence type="ECO:0000313" key="2">
    <source>
        <dbReference type="EMBL" id="GAA4944951.1"/>
    </source>
</evidence>
<proteinExistence type="predicted"/>
<dbReference type="EMBL" id="BAABLX010000024">
    <property type="protein sequence ID" value="GAA4944951.1"/>
    <property type="molecule type" value="Genomic_DNA"/>
</dbReference>
<dbReference type="GO" id="GO:0006749">
    <property type="term" value="P:glutathione metabolic process"/>
    <property type="evidence" value="ECO:0007669"/>
    <property type="project" value="TreeGrafter"/>
</dbReference>
<dbReference type="PANTHER" id="PTHR11365">
    <property type="entry name" value="5-OXOPROLINASE RELATED"/>
    <property type="match status" value="1"/>
</dbReference>
<evidence type="ECO:0000313" key="3">
    <source>
        <dbReference type="Proteomes" id="UP001409585"/>
    </source>
</evidence>
<feature type="domain" description="Hydantoinase/oxoprolinase N-terminal" evidence="1">
    <location>
        <begin position="4"/>
        <end position="99"/>
    </location>
</feature>
<dbReference type="PANTHER" id="PTHR11365:SF23">
    <property type="entry name" value="HYPOTHETICAL 5-OXOPROLINASE (EUROFUNG)-RELATED"/>
    <property type="match status" value="1"/>
</dbReference>
<dbReference type="InterPro" id="IPR045079">
    <property type="entry name" value="Oxoprolinase-like"/>
</dbReference>
<comment type="caution">
    <text evidence="2">The sequence shown here is derived from an EMBL/GenBank/DDBJ whole genome shotgun (WGS) entry which is preliminary data.</text>
</comment>
<sequence length="130" mass="14033">MAYRLGVDVGGTFTDLLLINELTGEKHTAKVPSTPEDSSKGVLNGVARICSESGVDPKQIHRVMHGTTVATNAVLTGKGARIALVTTDGYQQVLQVARSYCPGGLGGWVHYVKKPLLLTRWKYTSARRHS</sequence>